<evidence type="ECO:0000313" key="1">
    <source>
        <dbReference type="EMBL" id="MFB9477098.1"/>
    </source>
</evidence>
<protein>
    <recommendedName>
        <fullName evidence="3">PqqD family protein</fullName>
    </recommendedName>
</protein>
<evidence type="ECO:0008006" key="3">
    <source>
        <dbReference type="Google" id="ProtNLM"/>
    </source>
</evidence>
<gene>
    <name evidence="1" type="ORF">ACFFR3_47050</name>
</gene>
<dbReference type="EMBL" id="JBHMCF010000060">
    <property type="protein sequence ID" value="MFB9477098.1"/>
    <property type="molecule type" value="Genomic_DNA"/>
</dbReference>
<comment type="caution">
    <text evidence="1">The sequence shown here is derived from an EMBL/GenBank/DDBJ whole genome shotgun (WGS) entry which is preliminary data.</text>
</comment>
<sequence>MDIPAPGTPVVCDMSTASDTPRQRLDEYHELFGRHLIARERTAQGIRFRLRAEPGVAAWVRDLAAREKACCAFFAFDVTGTGEEVVWDCAVIDDETARAVLDEFYHLTDDLEGAMERLTAKGLWITPRTSTP</sequence>
<keyword evidence="2" id="KW-1185">Reference proteome</keyword>
<organism evidence="1 2">
    <name type="scientific">Nonomuraea salmonea</name>
    <dbReference type="NCBI Taxonomy" id="46181"/>
    <lineage>
        <taxon>Bacteria</taxon>
        <taxon>Bacillati</taxon>
        <taxon>Actinomycetota</taxon>
        <taxon>Actinomycetes</taxon>
        <taxon>Streptosporangiales</taxon>
        <taxon>Streptosporangiaceae</taxon>
        <taxon>Nonomuraea</taxon>
    </lineage>
</organism>
<accession>A0ABV5P3E2</accession>
<proteinExistence type="predicted"/>
<dbReference type="RefSeq" id="WP_345405639.1">
    <property type="nucleotide sequence ID" value="NZ_BAAAXS010000001.1"/>
</dbReference>
<name>A0ABV5P3E2_9ACTN</name>
<dbReference type="Proteomes" id="UP001589568">
    <property type="component" value="Unassembled WGS sequence"/>
</dbReference>
<reference evidence="1 2" key="1">
    <citation type="submission" date="2024-09" db="EMBL/GenBank/DDBJ databases">
        <authorList>
            <person name="Sun Q."/>
            <person name="Mori K."/>
        </authorList>
    </citation>
    <scope>NUCLEOTIDE SEQUENCE [LARGE SCALE GENOMIC DNA]</scope>
    <source>
        <strain evidence="1 2">JCM 3324</strain>
    </source>
</reference>
<evidence type="ECO:0000313" key="2">
    <source>
        <dbReference type="Proteomes" id="UP001589568"/>
    </source>
</evidence>